<sequence length="215" mass="23630">MKSSSALPPRTHLPKIGLRVGFGLIWLVDAVLKWLPGFRGDYMDTIMGEANGQPGWTKPWFDFWTNVEHPYTTFFAYLVAVLETLIAVALIIGFARKITYVGAIVLSMLIWGTAEGFGGPYTSGSSDVGTAIIYVLVFVALLSFSYDEGPSRYAVDTWLERRISWWHWLAEVGAHNHHPDSAARPDIAAHPGPVPAGPVPDTSRSDSLATSHHSH</sequence>
<feature type="region of interest" description="Disordered" evidence="1">
    <location>
        <begin position="180"/>
        <end position="215"/>
    </location>
</feature>
<dbReference type="EMBL" id="MLJW01000503">
    <property type="protein sequence ID" value="OIQ86045.1"/>
    <property type="molecule type" value="Genomic_DNA"/>
</dbReference>
<evidence type="ECO:0000256" key="1">
    <source>
        <dbReference type="SAM" id="MobiDB-lite"/>
    </source>
</evidence>
<keyword evidence="2" id="KW-0472">Membrane</keyword>
<evidence type="ECO:0000313" key="3">
    <source>
        <dbReference type="EMBL" id="OIQ86045.1"/>
    </source>
</evidence>
<accession>A0A1J5RD38</accession>
<feature type="transmembrane region" description="Helical" evidence="2">
    <location>
        <begin position="16"/>
        <end position="35"/>
    </location>
</feature>
<name>A0A1J5RD38_9ZZZZ</name>
<feature type="compositionally biased region" description="Polar residues" evidence="1">
    <location>
        <begin position="205"/>
        <end position="215"/>
    </location>
</feature>
<keyword evidence="2" id="KW-0812">Transmembrane</keyword>
<reference evidence="3" key="1">
    <citation type="submission" date="2016-10" db="EMBL/GenBank/DDBJ databases">
        <title>Sequence of Gallionella enrichment culture.</title>
        <authorList>
            <person name="Poehlein A."/>
            <person name="Muehling M."/>
            <person name="Daniel R."/>
        </authorList>
    </citation>
    <scope>NUCLEOTIDE SEQUENCE</scope>
</reference>
<feature type="transmembrane region" description="Helical" evidence="2">
    <location>
        <begin position="128"/>
        <end position="146"/>
    </location>
</feature>
<evidence type="ECO:0008006" key="4">
    <source>
        <dbReference type="Google" id="ProtNLM"/>
    </source>
</evidence>
<keyword evidence="2" id="KW-1133">Transmembrane helix</keyword>
<gene>
    <name evidence="3" type="ORF">GALL_320870</name>
</gene>
<comment type="caution">
    <text evidence="3">The sequence shown here is derived from an EMBL/GenBank/DDBJ whole genome shotgun (WGS) entry which is preliminary data.</text>
</comment>
<evidence type="ECO:0000256" key="2">
    <source>
        <dbReference type="SAM" id="Phobius"/>
    </source>
</evidence>
<feature type="transmembrane region" description="Helical" evidence="2">
    <location>
        <begin position="101"/>
        <end position="122"/>
    </location>
</feature>
<organism evidence="3">
    <name type="scientific">mine drainage metagenome</name>
    <dbReference type="NCBI Taxonomy" id="410659"/>
    <lineage>
        <taxon>unclassified sequences</taxon>
        <taxon>metagenomes</taxon>
        <taxon>ecological metagenomes</taxon>
    </lineage>
</organism>
<proteinExistence type="predicted"/>
<dbReference type="AlphaFoldDB" id="A0A1J5RD38"/>
<feature type="transmembrane region" description="Helical" evidence="2">
    <location>
        <begin position="74"/>
        <end position="94"/>
    </location>
</feature>
<protein>
    <recommendedName>
        <fullName evidence="4">DoxX</fullName>
    </recommendedName>
</protein>